<organism evidence="2 3">
    <name type="scientific">Rhodopseudomonas palustris</name>
    <dbReference type="NCBI Taxonomy" id="1076"/>
    <lineage>
        <taxon>Bacteria</taxon>
        <taxon>Pseudomonadati</taxon>
        <taxon>Pseudomonadota</taxon>
        <taxon>Alphaproteobacteria</taxon>
        <taxon>Hyphomicrobiales</taxon>
        <taxon>Nitrobacteraceae</taxon>
        <taxon>Rhodopseudomonas</taxon>
    </lineage>
</organism>
<gene>
    <name evidence="2" type="ORF">HZA66_10560</name>
</gene>
<protein>
    <submittedName>
        <fullName evidence="2">Uncharacterized protein</fullName>
    </submittedName>
</protein>
<feature type="region of interest" description="Disordered" evidence="1">
    <location>
        <begin position="36"/>
        <end position="55"/>
    </location>
</feature>
<comment type="caution">
    <text evidence="2">The sequence shown here is derived from an EMBL/GenBank/DDBJ whole genome shotgun (WGS) entry which is preliminary data.</text>
</comment>
<proteinExistence type="predicted"/>
<feature type="compositionally biased region" description="Basic and acidic residues" evidence="1">
    <location>
        <begin position="116"/>
        <end position="130"/>
    </location>
</feature>
<feature type="region of interest" description="Disordered" evidence="1">
    <location>
        <begin position="116"/>
        <end position="136"/>
    </location>
</feature>
<accession>A0A933W1D2</accession>
<feature type="region of interest" description="Disordered" evidence="1">
    <location>
        <begin position="1"/>
        <end position="24"/>
    </location>
</feature>
<sequence length="201" mass="22584">MSETSFSFGEPVESAYPSVPNPSPAELMAKRIVDSLPRKGAGRMPPGPRKKARPAARGIRVILTRGTVDSIRSTILAWPHSKITWEAIRAAVNSKLGTEWTRQALQSHAKIKKAYADTKKRLREDPDAAPKKRKATTRDTVVPVLQSRIRFLEDRVIELEGVIEEYESKFLRWQRNAYLAGIPLLKLDGTVQTVDRGRTDK</sequence>
<evidence type="ECO:0000313" key="3">
    <source>
        <dbReference type="Proteomes" id="UP000782519"/>
    </source>
</evidence>
<evidence type="ECO:0000313" key="2">
    <source>
        <dbReference type="EMBL" id="MBI5129875.1"/>
    </source>
</evidence>
<dbReference type="EMBL" id="JACRJB010000025">
    <property type="protein sequence ID" value="MBI5129875.1"/>
    <property type="molecule type" value="Genomic_DNA"/>
</dbReference>
<dbReference type="Proteomes" id="UP000782519">
    <property type="component" value="Unassembled WGS sequence"/>
</dbReference>
<reference evidence="2" key="1">
    <citation type="submission" date="2020-07" db="EMBL/GenBank/DDBJ databases">
        <title>Huge and variable diversity of episymbiotic CPR bacteria and DPANN archaea in groundwater ecosystems.</title>
        <authorList>
            <person name="He C.Y."/>
            <person name="Keren R."/>
            <person name="Whittaker M."/>
            <person name="Farag I.F."/>
            <person name="Doudna J."/>
            <person name="Cate J.H.D."/>
            <person name="Banfield J.F."/>
        </authorList>
    </citation>
    <scope>NUCLEOTIDE SEQUENCE</scope>
    <source>
        <strain evidence="2">NC_groundwater_1818_Pr3_B-0.1um_66_35</strain>
    </source>
</reference>
<evidence type="ECO:0000256" key="1">
    <source>
        <dbReference type="SAM" id="MobiDB-lite"/>
    </source>
</evidence>
<dbReference type="AlphaFoldDB" id="A0A933W1D2"/>
<name>A0A933W1D2_RHOPL</name>